<dbReference type="Gene3D" id="3.40.50.300">
    <property type="entry name" value="P-loop containing nucleotide triphosphate hydrolases"/>
    <property type="match status" value="1"/>
</dbReference>
<reference evidence="3 4" key="1">
    <citation type="submission" date="2023-03" db="EMBL/GenBank/DDBJ databases">
        <authorList>
            <person name="Pearce D."/>
        </authorList>
    </citation>
    <scope>NUCLEOTIDE SEQUENCE [LARGE SCALE GENOMIC DNA]</scope>
    <source>
        <strain evidence="3">Msz</strain>
    </source>
</reference>
<keyword evidence="3" id="KW-0808">Transferase</keyword>
<evidence type="ECO:0000256" key="1">
    <source>
        <dbReference type="ARBA" id="ARBA00022741"/>
    </source>
</evidence>
<dbReference type="Pfam" id="PF06564">
    <property type="entry name" value="CBP_BcsQ"/>
    <property type="match status" value="1"/>
</dbReference>
<dbReference type="InterPro" id="IPR005702">
    <property type="entry name" value="Wzc-like_C"/>
</dbReference>
<dbReference type="InterPro" id="IPR027417">
    <property type="entry name" value="P-loop_NTPase"/>
</dbReference>
<evidence type="ECO:0000256" key="2">
    <source>
        <dbReference type="ARBA" id="ARBA00022840"/>
    </source>
</evidence>
<keyword evidence="1" id="KW-0547">Nucleotide-binding</keyword>
<gene>
    <name evidence="3" type="ORF">MSZNOR_3938</name>
</gene>
<keyword evidence="3" id="KW-0418">Kinase</keyword>
<dbReference type="RefSeq" id="WP_051331471.1">
    <property type="nucleotide sequence ID" value="NZ_OX458333.1"/>
</dbReference>
<keyword evidence="2" id="KW-0067">ATP-binding</keyword>
<dbReference type="EMBL" id="OX458333">
    <property type="protein sequence ID" value="CAI8925982.1"/>
    <property type="molecule type" value="Genomic_DNA"/>
</dbReference>
<name>A0ABN8X9N2_9GAMM</name>
<evidence type="ECO:0000313" key="4">
    <source>
        <dbReference type="Proteomes" id="UP001162030"/>
    </source>
</evidence>
<organism evidence="3 4">
    <name type="scientific">Methylocaldum szegediense</name>
    <dbReference type="NCBI Taxonomy" id="73780"/>
    <lineage>
        <taxon>Bacteria</taxon>
        <taxon>Pseudomonadati</taxon>
        <taxon>Pseudomonadota</taxon>
        <taxon>Gammaproteobacteria</taxon>
        <taxon>Methylococcales</taxon>
        <taxon>Methylococcaceae</taxon>
        <taxon>Methylocaldum</taxon>
    </lineage>
</organism>
<dbReference type="PANTHER" id="PTHR32309:SF31">
    <property type="entry name" value="CAPSULAR EXOPOLYSACCHARIDE FAMILY"/>
    <property type="match status" value="1"/>
</dbReference>
<dbReference type="CDD" id="cd05387">
    <property type="entry name" value="BY-kinase"/>
    <property type="match status" value="1"/>
</dbReference>
<keyword evidence="4" id="KW-1185">Reference proteome</keyword>
<proteinExistence type="predicted"/>
<dbReference type="NCBIfam" id="TIGR01007">
    <property type="entry name" value="eps_fam"/>
    <property type="match status" value="1"/>
</dbReference>
<sequence>MINAKTEAHIVSNLSEFPRLTDKTLGKLLVEAGKLRVEDVEVIVRYQREKGLRFGEAGIRLGLVQETDVLRMLARQFDYPCLQPGEHELSDELIAAYAPFGSRVEALRQLRSQLKLRWFGDKRNTLAVVGLNRGDGCSFIAANLAVVFSQMGERTLLIDANLRNPRQHQIFGLAHRQGLSDLLAGRCSTEVIIQIAELADLDVLPAGPTPPNPQELLVRSSFKTLLRRMGQAYDVVLLDTPAGSLYADSQLIAMETLAALLIVRKHRSRIKDLEAVKKRLTEAGTEWVGAAFNDI</sequence>
<dbReference type="InterPro" id="IPR017746">
    <property type="entry name" value="Cellulose_synthase_operon_BcsQ"/>
</dbReference>
<dbReference type="InterPro" id="IPR017479">
    <property type="entry name" value="Tyr_kinase_chain_length_EpsG"/>
</dbReference>
<dbReference type="GO" id="GO:0016301">
    <property type="term" value="F:kinase activity"/>
    <property type="evidence" value="ECO:0007669"/>
    <property type="project" value="UniProtKB-KW"/>
</dbReference>
<dbReference type="SUPFAM" id="SSF160246">
    <property type="entry name" value="EspE N-terminal domain-like"/>
    <property type="match status" value="1"/>
</dbReference>
<dbReference type="InterPro" id="IPR037257">
    <property type="entry name" value="T2SS_E_N_sf"/>
</dbReference>
<dbReference type="NCBIfam" id="TIGR03029">
    <property type="entry name" value="EpsG"/>
    <property type="match status" value="1"/>
</dbReference>
<dbReference type="SUPFAM" id="SSF52540">
    <property type="entry name" value="P-loop containing nucleoside triphosphate hydrolases"/>
    <property type="match status" value="1"/>
</dbReference>
<accession>A0ABN8X9N2</accession>
<dbReference type="InterPro" id="IPR050445">
    <property type="entry name" value="Bact_polysacc_biosynth/exp"/>
</dbReference>
<evidence type="ECO:0000313" key="3">
    <source>
        <dbReference type="EMBL" id="CAI8925982.1"/>
    </source>
</evidence>
<dbReference type="Proteomes" id="UP001162030">
    <property type="component" value="Chromosome"/>
</dbReference>
<dbReference type="PANTHER" id="PTHR32309">
    <property type="entry name" value="TYROSINE-PROTEIN KINASE"/>
    <property type="match status" value="1"/>
</dbReference>
<protein>
    <submittedName>
        <fullName evidence="3">Chain length determinant protein tyrosine kinase EpsG</fullName>
    </submittedName>
</protein>